<sequence>MSVKNQLTTASALTANALHKKVLEPYVLPDGNGVIVVLHEDSSDISFEWSFGPLTLVVSLDIATLVVEFTVYITVPILGRVELGSISGDLTKGGVTLSFNVYVASGTITLYIKDGYLWANIDVKSIVGNYDKDIQIFKIPFTAKPHGPCYSVADGITPEFIEQLQKLAKMVEAAEVKAPAAESA</sequence>
<dbReference type="AlphaFoldDB" id="A0A166DP09"/>
<keyword evidence="2" id="KW-1185">Reference proteome</keyword>
<dbReference type="EMBL" id="KV428058">
    <property type="protein sequence ID" value="KZT38742.1"/>
    <property type="molecule type" value="Genomic_DNA"/>
</dbReference>
<gene>
    <name evidence="1" type="ORF">SISSUDRAFT_1061776</name>
</gene>
<dbReference type="OrthoDB" id="3066632at2759"/>
<reference evidence="1 2" key="1">
    <citation type="journal article" date="2016" name="Mol. Biol. Evol.">
        <title>Comparative Genomics of Early-Diverging Mushroom-Forming Fungi Provides Insights into the Origins of Lignocellulose Decay Capabilities.</title>
        <authorList>
            <person name="Nagy L.G."/>
            <person name="Riley R."/>
            <person name="Tritt A."/>
            <person name="Adam C."/>
            <person name="Daum C."/>
            <person name="Floudas D."/>
            <person name="Sun H."/>
            <person name="Yadav J.S."/>
            <person name="Pangilinan J."/>
            <person name="Larsson K.H."/>
            <person name="Matsuura K."/>
            <person name="Barry K."/>
            <person name="Labutti K."/>
            <person name="Kuo R."/>
            <person name="Ohm R.A."/>
            <person name="Bhattacharya S.S."/>
            <person name="Shirouzu T."/>
            <person name="Yoshinaga Y."/>
            <person name="Martin F.M."/>
            <person name="Grigoriev I.V."/>
            <person name="Hibbett D.S."/>
        </authorList>
    </citation>
    <scope>NUCLEOTIDE SEQUENCE [LARGE SCALE GENOMIC DNA]</scope>
    <source>
        <strain evidence="1 2">HHB10207 ss-3</strain>
    </source>
</reference>
<name>A0A166DP09_9AGAM</name>
<evidence type="ECO:0000313" key="1">
    <source>
        <dbReference type="EMBL" id="KZT38742.1"/>
    </source>
</evidence>
<dbReference type="STRING" id="1314776.A0A166DP09"/>
<proteinExistence type="predicted"/>
<evidence type="ECO:0000313" key="2">
    <source>
        <dbReference type="Proteomes" id="UP000076798"/>
    </source>
</evidence>
<organism evidence="1 2">
    <name type="scientific">Sistotremastrum suecicum HHB10207 ss-3</name>
    <dbReference type="NCBI Taxonomy" id="1314776"/>
    <lineage>
        <taxon>Eukaryota</taxon>
        <taxon>Fungi</taxon>
        <taxon>Dikarya</taxon>
        <taxon>Basidiomycota</taxon>
        <taxon>Agaricomycotina</taxon>
        <taxon>Agaricomycetes</taxon>
        <taxon>Sistotremastrales</taxon>
        <taxon>Sistotremastraceae</taxon>
        <taxon>Sistotremastrum</taxon>
    </lineage>
</organism>
<dbReference type="Proteomes" id="UP000076798">
    <property type="component" value="Unassembled WGS sequence"/>
</dbReference>
<accession>A0A166DP09</accession>
<protein>
    <submittedName>
        <fullName evidence="1">Uncharacterized protein</fullName>
    </submittedName>
</protein>